<dbReference type="InterPro" id="IPR008042">
    <property type="entry name" value="Retrotrans_Pao"/>
</dbReference>
<reference evidence="1 2" key="1">
    <citation type="submission" date="2021-06" db="EMBL/GenBank/DDBJ databases">
        <title>Caerostris extrusa draft genome.</title>
        <authorList>
            <person name="Kono N."/>
            <person name="Arakawa K."/>
        </authorList>
    </citation>
    <scope>NUCLEOTIDE SEQUENCE [LARGE SCALE GENOMIC DNA]</scope>
</reference>
<keyword evidence="2" id="KW-1185">Reference proteome</keyword>
<dbReference type="Proteomes" id="UP001054945">
    <property type="component" value="Unassembled WGS sequence"/>
</dbReference>
<sequence length="101" mass="12147">MHILLIRREKEQKTQINLLEARYRVTPSKYVSIPSLELMATLNEVRSGCCVQQLMMLRQWEDPSWPKDNQINWPSRKSTYDLKAVLKERRRTNIFESEIRI</sequence>
<name>A0AAV4XC00_CAEEX</name>
<protein>
    <submittedName>
        <fullName evidence="1">Uncharacterized protein</fullName>
    </submittedName>
</protein>
<organism evidence="1 2">
    <name type="scientific">Caerostris extrusa</name>
    <name type="common">Bark spider</name>
    <name type="synonym">Caerostris bankana</name>
    <dbReference type="NCBI Taxonomy" id="172846"/>
    <lineage>
        <taxon>Eukaryota</taxon>
        <taxon>Metazoa</taxon>
        <taxon>Ecdysozoa</taxon>
        <taxon>Arthropoda</taxon>
        <taxon>Chelicerata</taxon>
        <taxon>Arachnida</taxon>
        <taxon>Araneae</taxon>
        <taxon>Araneomorphae</taxon>
        <taxon>Entelegynae</taxon>
        <taxon>Araneoidea</taxon>
        <taxon>Araneidae</taxon>
        <taxon>Caerostris</taxon>
    </lineage>
</organism>
<accession>A0AAV4XC00</accession>
<comment type="caution">
    <text evidence="1">The sequence shown here is derived from an EMBL/GenBank/DDBJ whole genome shotgun (WGS) entry which is preliminary data.</text>
</comment>
<dbReference type="EMBL" id="BPLR01000141">
    <property type="protein sequence ID" value="GIY92441.1"/>
    <property type="molecule type" value="Genomic_DNA"/>
</dbReference>
<dbReference type="Pfam" id="PF05380">
    <property type="entry name" value="Peptidase_A17"/>
    <property type="match status" value="1"/>
</dbReference>
<evidence type="ECO:0000313" key="1">
    <source>
        <dbReference type="EMBL" id="GIY92441.1"/>
    </source>
</evidence>
<dbReference type="AlphaFoldDB" id="A0AAV4XC00"/>
<evidence type="ECO:0000313" key="2">
    <source>
        <dbReference type="Proteomes" id="UP001054945"/>
    </source>
</evidence>
<proteinExistence type="predicted"/>
<gene>
    <name evidence="1" type="ORF">CEXT_226361</name>
</gene>